<sequence>MNARSALFDLYGDHLRSRGGRARVAALVLLLSPLGIAAPAVRTAVSRMVKQGWLRPVRIDGASGYALTDRADHRLEEAASRIYRTDGRGRWDGRWHVVVPERSAQRAARERLRNGLAYLGYAPVGDGTWIAARPSPELASLLEAEGLRAERFSARHQGDDAELVRRAWDLDAVGRSYLRWLSDARNLLSSVPEQPSDEQAFAVRSRLVHEWRKFLFTDPGLPRELLPAAWPGDDAASFFDQHAARLQPAAARFVDACLATGGQATAVPTTKGDL</sequence>
<dbReference type="GO" id="GO:0006351">
    <property type="term" value="P:DNA-templated transcription"/>
    <property type="evidence" value="ECO:0007669"/>
    <property type="project" value="InterPro"/>
</dbReference>
<dbReference type="Proteomes" id="UP000294739">
    <property type="component" value="Unassembled WGS sequence"/>
</dbReference>
<feature type="domain" description="Transcriptional repressor PaaX-like C-terminal" evidence="2">
    <location>
        <begin position="168"/>
        <end position="255"/>
    </location>
</feature>
<dbReference type="PANTHER" id="PTHR30319">
    <property type="entry name" value="PHENYLACETIC ACID REGULATOR-RELATED TRANSCRIPTIONAL REPRESSOR"/>
    <property type="match status" value="1"/>
</dbReference>
<dbReference type="InParanoid" id="A0A4R5DAD6"/>
<accession>A0A4R5DAD6</accession>
<name>A0A4R5DAD6_9ACTN</name>
<organism evidence="4 5">
    <name type="scientific">Jiangella asiatica</name>
    <dbReference type="NCBI Taxonomy" id="2530372"/>
    <lineage>
        <taxon>Bacteria</taxon>
        <taxon>Bacillati</taxon>
        <taxon>Actinomycetota</taxon>
        <taxon>Actinomycetes</taxon>
        <taxon>Jiangellales</taxon>
        <taxon>Jiangellaceae</taxon>
        <taxon>Jiangella</taxon>
    </lineage>
</organism>
<dbReference type="Pfam" id="PF08223">
    <property type="entry name" value="PaaX_C"/>
    <property type="match status" value="1"/>
</dbReference>
<dbReference type="PIRSF" id="PIRSF020623">
    <property type="entry name" value="PaaX"/>
    <property type="match status" value="1"/>
</dbReference>
<dbReference type="PANTHER" id="PTHR30319:SF1">
    <property type="entry name" value="TRANSCRIPTIONAL REPRESSOR PAAX"/>
    <property type="match status" value="1"/>
</dbReference>
<dbReference type="InterPro" id="IPR048846">
    <property type="entry name" value="PaaX-like_central"/>
</dbReference>
<dbReference type="OrthoDB" id="2270427at2"/>
<protein>
    <submittedName>
        <fullName evidence="4">PaaX family transcriptional regulator</fullName>
    </submittedName>
</protein>
<evidence type="ECO:0000259" key="1">
    <source>
        <dbReference type="Pfam" id="PF07848"/>
    </source>
</evidence>
<dbReference type="AlphaFoldDB" id="A0A4R5DAD6"/>
<dbReference type="Gene3D" id="1.10.10.10">
    <property type="entry name" value="Winged helix-like DNA-binding domain superfamily/Winged helix DNA-binding domain"/>
    <property type="match status" value="1"/>
</dbReference>
<feature type="domain" description="Transcriptional repressor PaaX-like N-terminal" evidence="1">
    <location>
        <begin position="3"/>
        <end position="71"/>
    </location>
</feature>
<evidence type="ECO:0000259" key="2">
    <source>
        <dbReference type="Pfam" id="PF08223"/>
    </source>
</evidence>
<reference evidence="4 5" key="1">
    <citation type="submission" date="2019-03" db="EMBL/GenBank/DDBJ databases">
        <title>Draft genome sequences of novel Actinobacteria.</title>
        <authorList>
            <person name="Sahin N."/>
            <person name="Ay H."/>
            <person name="Saygin H."/>
        </authorList>
    </citation>
    <scope>NUCLEOTIDE SEQUENCE [LARGE SCALE GENOMIC DNA]</scope>
    <source>
        <strain evidence="4 5">5K138</strain>
    </source>
</reference>
<dbReference type="RefSeq" id="WP_131896376.1">
    <property type="nucleotide sequence ID" value="NZ_SMKZ01000022.1"/>
</dbReference>
<feature type="domain" description="Transcriptional repressor PaaX-like central Cas2-like" evidence="3">
    <location>
        <begin position="90"/>
        <end position="158"/>
    </location>
</feature>
<gene>
    <name evidence="4" type="ORF">E1269_16345</name>
</gene>
<dbReference type="Pfam" id="PF07848">
    <property type="entry name" value="PaaX"/>
    <property type="match status" value="1"/>
</dbReference>
<comment type="caution">
    <text evidence="4">The sequence shown here is derived from an EMBL/GenBank/DDBJ whole genome shotgun (WGS) entry which is preliminary data.</text>
</comment>
<dbReference type="InterPro" id="IPR036388">
    <property type="entry name" value="WH-like_DNA-bd_sf"/>
</dbReference>
<dbReference type="Gene3D" id="1.20.58.1460">
    <property type="match status" value="1"/>
</dbReference>
<dbReference type="InterPro" id="IPR012906">
    <property type="entry name" value="PaaX-like_N"/>
</dbReference>
<keyword evidence="5" id="KW-1185">Reference proteome</keyword>
<dbReference type="Pfam" id="PF20803">
    <property type="entry name" value="PaaX_M"/>
    <property type="match status" value="1"/>
</dbReference>
<evidence type="ECO:0000259" key="3">
    <source>
        <dbReference type="Pfam" id="PF20803"/>
    </source>
</evidence>
<evidence type="ECO:0000313" key="4">
    <source>
        <dbReference type="EMBL" id="TDE08741.1"/>
    </source>
</evidence>
<dbReference type="InterPro" id="IPR013225">
    <property type="entry name" value="PaaX_C"/>
</dbReference>
<proteinExistence type="predicted"/>
<dbReference type="InterPro" id="IPR011965">
    <property type="entry name" value="PaaX_trns_reg"/>
</dbReference>
<evidence type="ECO:0000313" key="5">
    <source>
        <dbReference type="Proteomes" id="UP000294739"/>
    </source>
</evidence>
<dbReference type="Gene3D" id="3.30.70.2650">
    <property type="match status" value="1"/>
</dbReference>
<dbReference type="EMBL" id="SMKZ01000022">
    <property type="protein sequence ID" value="TDE08741.1"/>
    <property type="molecule type" value="Genomic_DNA"/>
</dbReference>